<feature type="domain" description="MADF" evidence="1">
    <location>
        <begin position="22"/>
        <end position="106"/>
    </location>
</feature>
<dbReference type="OrthoDB" id="8195830at2759"/>
<name>A0A9P0G6X9_9CUCU</name>
<dbReference type="GO" id="GO:0005667">
    <property type="term" value="C:transcription regulator complex"/>
    <property type="evidence" value="ECO:0007669"/>
    <property type="project" value="TreeGrafter"/>
</dbReference>
<dbReference type="PROSITE" id="PS51029">
    <property type="entry name" value="MADF"/>
    <property type="match status" value="1"/>
</dbReference>
<sequence>MSDPENSNKLLAPFEYDVDIGLLIKLVQNFPYLYNNRLVEFKNITLKERTWSKIAITLKAPVEDCRRVWKNVRDKYGKETRHYMEHPGSSKWEFYDSLHFLKHVIKRRRRARKNARRFQCNKIEYKEESTEEASNDSHAKKTIWEPIEVAFSPKDISILESEVEDNLDTEEITLNGDMIDELPIKQISEHEDTVNIVRYQTSEEAFGAYVASRLLDFDINVRQSKKVKIFKILEDLDELC</sequence>
<gene>
    <name evidence="2" type="ORF">PSYICH_LOCUS3425</name>
</gene>
<dbReference type="EMBL" id="OV651824">
    <property type="protein sequence ID" value="CAH1102168.1"/>
    <property type="molecule type" value="Genomic_DNA"/>
</dbReference>
<protein>
    <recommendedName>
        <fullName evidence="1">MADF domain-containing protein</fullName>
    </recommendedName>
</protein>
<dbReference type="InterPro" id="IPR039353">
    <property type="entry name" value="TF_Adf1"/>
</dbReference>
<dbReference type="PANTHER" id="PTHR12243">
    <property type="entry name" value="MADF DOMAIN TRANSCRIPTION FACTOR"/>
    <property type="match status" value="1"/>
</dbReference>
<accession>A0A9P0G6X9</accession>
<keyword evidence="3" id="KW-1185">Reference proteome</keyword>
<dbReference type="Pfam" id="PF10545">
    <property type="entry name" value="MADF_DNA_bdg"/>
    <property type="match status" value="1"/>
</dbReference>
<dbReference type="SMART" id="SM00595">
    <property type="entry name" value="MADF"/>
    <property type="match status" value="1"/>
</dbReference>
<dbReference type="InterPro" id="IPR006578">
    <property type="entry name" value="MADF-dom"/>
</dbReference>
<evidence type="ECO:0000259" key="1">
    <source>
        <dbReference type="PROSITE" id="PS51029"/>
    </source>
</evidence>
<evidence type="ECO:0000313" key="2">
    <source>
        <dbReference type="EMBL" id="CAH1102168.1"/>
    </source>
</evidence>
<organism evidence="2 3">
    <name type="scientific">Psylliodes chrysocephalus</name>
    <dbReference type="NCBI Taxonomy" id="3402493"/>
    <lineage>
        <taxon>Eukaryota</taxon>
        <taxon>Metazoa</taxon>
        <taxon>Ecdysozoa</taxon>
        <taxon>Arthropoda</taxon>
        <taxon>Hexapoda</taxon>
        <taxon>Insecta</taxon>
        <taxon>Pterygota</taxon>
        <taxon>Neoptera</taxon>
        <taxon>Endopterygota</taxon>
        <taxon>Coleoptera</taxon>
        <taxon>Polyphaga</taxon>
        <taxon>Cucujiformia</taxon>
        <taxon>Chrysomeloidea</taxon>
        <taxon>Chrysomelidae</taxon>
        <taxon>Galerucinae</taxon>
        <taxon>Alticini</taxon>
        <taxon>Psylliodes</taxon>
    </lineage>
</organism>
<proteinExistence type="predicted"/>
<dbReference type="GO" id="GO:0005634">
    <property type="term" value="C:nucleus"/>
    <property type="evidence" value="ECO:0007669"/>
    <property type="project" value="TreeGrafter"/>
</dbReference>
<evidence type="ECO:0000313" key="3">
    <source>
        <dbReference type="Proteomes" id="UP001153636"/>
    </source>
</evidence>
<dbReference type="AlphaFoldDB" id="A0A9P0G6X9"/>
<dbReference type="Proteomes" id="UP001153636">
    <property type="component" value="Chromosome 12"/>
</dbReference>
<reference evidence="2" key="1">
    <citation type="submission" date="2022-01" db="EMBL/GenBank/DDBJ databases">
        <authorList>
            <person name="King R."/>
        </authorList>
    </citation>
    <scope>NUCLEOTIDE SEQUENCE</scope>
</reference>
<dbReference type="PANTHER" id="PTHR12243:SF60">
    <property type="entry name" value="SI:CH211-15D5.12-RELATED"/>
    <property type="match status" value="1"/>
</dbReference>
<dbReference type="GO" id="GO:0006357">
    <property type="term" value="P:regulation of transcription by RNA polymerase II"/>
    <property type="evidence" value="ECO:0007669"/>
    <property type="project" value="TreeGrafter"/>
</dbReference>